<reference evidence="4" key="1">
    <citation type="submission" date="2016-05" db="EMBL/GenBank/DDBJ databases">
        <title>Comparative genomics of biotechnologically important yeasts.</title>
        <authorList>
            <consortium name="DOE Joint Genome Institute"/>
            <person name="Riley R."/>
            <person name="Haridas S."/>
            <person name="Wolfe K.H."/>
            <person name="Lopes M.R."/>
            <person name="Hittinger C.T."/>
            <person name="Goker M."/>
            <person name="Salamov A."/>
            <person name="Wisecaver J."/>
            <person name="Long T.M."/>
            <person name="Aerts A.L."/>
            <person name="Barry K."/>
            <person name="Choi C."/>
            <person name="Clum A."/>
            <person name="Coughlan A.Y."/>
            <person name="Deshpande S."/>
            <person name="Douglass A.P."/>
            <person name="Hanson S.J."/>
            <person name="Klenk H.-P."/>
            <person name="Labutti K."/>
            <person name="Lapidus A."/>
            <person name="Lindquist E."/>
            <person name="Lipzen A."/>
            <person name="Meier-Kolthoff J.P."/>
            <person name="Ohm R.A."/>
            <person name="Otillar R.P."/>
            <person name="Pangilinan J."/>
            <person name="Peng Y."/>
            <person name="Rokas A."/>
            <person name="Rosa C.A."/>
            <person name="Scheuner C."/>
            <person name="Sibirny A.A."/>
            <person name="Slot J.C."/>
            <person name="Stielow J.B."/>
            <person name="Sun H."/>
            <person name="Kurtzman C.P."/>
            <person name="Blackwell M."/>
            <person name="Grigoriev I.V."/>
            <person name="Jeffries T.W."/>
        </authorList>
    </citation>
    <scope>NUCLEOTIDE SEQUENCE [LARGE SCALE GENOMIC DNA]</scope>
    <source>
        <strain evidence="4">NRRL Y-2460</strain>
    </source>
</reference>
<name>A0A1E4U0Z3_PACTA</name>
<dbReference type="GO" id="GO:0005737">
    <property type="term" value="C:cytoplasm"/>
    <property type="evidence" value="ECO:0007669"/>
    <property type="project" value="EnsemblFungi"/>
</dbReference>
<dbReference type="GO" id="GO:0006974">
    <property type="term" value="P:DNA damage response"/>
    <property type="evidence" value="ECO:0007669"/>
    <property type="project" value="EnsemblFungi"/>
</dbReference>
<dbReference type="OrthoDB" id="15001at2759"/>
<dbReference type="STRING" id="669874.A0A1E4U0Z3"/>
<proteinExistence type="inferred from homology"/>
<accession>A0A1E4U0Z3</accession>
<evidence type="ECO:0000256" key="1">
    <source>
        <dbReference type="ARBA" id="ARBA00023186"/>
    </source>
</evidence>
<protein>
    <recommendedName>
        <fullName evidence="5">Proteasome maturation factor UMP1</fullName>
    </recommendedName>
</protein>
<keyword evidence="4" id="KW-1185">Reference proteome</keyword>
<dbReference type="GO" id="GO:0005634">
    <property type="term" value="C:nucleus"/>
    <property type="evidence" value="ECO:0007669"/>
    <property type="project" value="EnsemblFungi"/>
</dbReference>
<keyword evidence="1" id="KW-0143">Chaperone</keyword>
<organism evidence="3 4">
    <name type="scientific">Pachysolen tannophilus NRRL Y-2460</name>
    <dbReference type="NCBI Taxonomy" id="669874"/>
    <lineage>
        <taxon>Eukaryota</taxon>
        <taxon>Fungi</taxon>
        <taxon>Dikarya</taxon>
        <taxon>Ascomycota</taxon>
        <taxon>Saccharomycotina</taxon>
        <taxon>Pichiomycetes</taxon>
        <taxon>Pachysolenaceae</taxon>
        <taxon>Pachysolen</taxon>
    </lineage>
</organism>
<sequence>MSLRLVPENDFHSKVDSVKFGEAAPSAPALQDILRAKQGPLSIASQVNGRHPLESRIKNWEETEQNMKMEQYRRIFGAGEPIKRKMDLSIVESTDFKPSVLGGSSNIHKNILLNKDSTIDWEDIYDGFETKNHMDYHSELEKKMGI</sequence>
<evidence type="ECO:0000313" key="4">
    <source>
        <dbReference type="Proteomes" id="UP000094236"/>
    </source>
</evidence>
<dbReference type="GO" id="GO:0006511">
    <property type="term" value="P:ubiquitin-dependent protein catabolic process"/>
    <property type="evidence" value="ECO:0007669"/>
    <property type="project" value="EnsemblFungi"/>
</dbReference>
<evidence type="ECO:0000313" key="3">
    <source>
        <dbReference type="EMBL" id="ODV97598.1"/>
    </source>
</evidence>
<dbReference type="EMBL" id="KV454011">
    <property type="protein sequence ID" value="ODV97598.1"/>
    <property type="molecule type" value="Genomic_DNA"/>
</dbReference>
<dbReference type="Proteomes" id="UP000094236">
    <property type="component" value="Unassembled WGS sequence"/>
</dbReference>
<evidence type="ECO:0000256" key="2">
    <source>
        <dbReference type="ARBA" id="ARBA00043974"/>
    </source>
</evidence>
<dbReference type="Pfam" id="PF05348">
    <property type="entry name" value="UMP1"/>
    <property type="match status" value="1"/>
</dbReference>
<comment type="similarity">
    <text evidence="2">Belongs to the POMP/UMP1 family.</text>
</comment>
<dbReference type="AlphaFoldDB" id="A0A1E4U0Z3"/>
<dbReference type="PANTHER" id="PTHR12828">
    <property type="entry name" value="PROTEASOME MATURATION PROTEIN UMP1"/>
    <property type="match status" value="1"/>
</dbReference>
<evidence type="ECO:0008006" key="5">
    <source>
        <dbReference type="Google" id="ProtNLM"/>
    </source>
</evidence>
<dbReference type="InterPro" id="IPR008012">
    <property type="entry name" value="Ump1"/>
</dbReference>
<dbReference type="PANTHER" id="PTHR12828:SF3">
    <property type="entry name" value="PROTEASOME MATURATION PROTEIN"/>
    <property type="match status" value="1"/>
</dbReference>
<dbReference type="GO" id="GO:0043248">
    <property type="term" value="P:proteasome assembly"/>
    <property type="evidence" value="ECO:0007669"/>
    <property type="project" value="EnsemblFungi"/>
</dbReference>
<gene>
    <name evidence="3" type="ORF">PACTADRAFT_47487</name>
</gene>